<protein>
    <submittedName>
        <fullName evidence="2">Uncharacterized protein</fullName>
    </submittedName>
</protein>
<proteinExistence type="predicted"/>
<evidence type="ECO:0000313" key="3">
    <source>
        <dbReference type="Proteomes" id="UP001529510"/>
    </source>
</evidence>
<gene>
    <name evidence="2" type="ORF">M9458_033344</name>
</gene>
<feature type="non-terminal residue" evidence="2">
    <location>
        <position position="51"/>
    </location>
</feature>
<feature type="non-terminal residue" evidence="2">
    <location>
        <position position="1"/>
    </location>
</feature>
<organism evidence="2 3">
    <name type="scientific">Cirrhinus mrigala</name>
    <name type="common">Mrigala</name>
    <dbReference type="NCBI Taxonomy" id="683832"/>
    <lineage>
        <taxon>Eukaryota</taxon>
        <taxon>Metazoa</taxon>
        <taxon>Chordata</taxon>
        <taxon>Craniata</taxon>
        <taxon>Vertebrata</taxon>
        <taxon>Euteleostomi</taxon>
        <taxon>Actinopterygii</taxon>
        <taxon>Neopterygii</taxon>
        <taxon>Teleostei</taxon>
        <taxon>Ostariophysi</taxon>
        <taxon>Cypriniformes</taxon>
        <taxon>Cyprinidae</taxon>
        <taxon>Labeoninae</taxon>
        <taxon>Labeonini</taxon>
        <taxon>Cirrhinus</taxon>
    </lineage>
</organism>
<dbReference type="EMBL" id="JAMKFB020000016">
    <property type="protein sequence ID" value="KAL0173033.1"/>
    <property type="molecule type" value="Genomic_DNA"/>
</dbReference>
<accession>A0ABD0PG49</accession>
<name>A0ABD0PG49_CIRMR</name>
<dbReference type="AlphaFoldDB" id="A0ABD0PG49"/>
<sequence length="51" mass="5767">RLPPFKNVSGHQLEHRPANHPKRHVTPEETHHAALRPLGQGSQCPYNCHDA</sequence>
<comment type="caution">
    <text evidence="2">The sequence shown here is derived from an EMBL/GenBank/DDBJ whole genome shotgun (WGS) entry which is preliminary data.</text>
</comment>
<keyword evidence="3" id="KW-1185">Reference proteome</keyword>
<dbReference type="Proteomes" id="UP001529510">
    <property type="component" value="Unassembled WGS sequence"/>
</dbReference>
<reference evidence="2 3" key="1">
    <citation type="submission" date="2024-05" db="EMBL/GenBank/DDBJ databases">
        <title>Genome sequencing and assembly of Indian major carp, Cirrhinus mrigala (Hamilton, 1822).</title>
        <authorList>
            <person name="Mohindra V."/>
            <person name="Chowdhury L.M."/>
            <person name="Lal K."/>
            <person name="Jena J.K."/>
        </authorList>
    </citation>
    <scope>NUCLEOTIDE SEQUENCE [LARGE SCALE GENOMIC DNA]</scope>
    <source>
        <strain evidence="2">CM1030</strain>
        <tissue evidence="2">Blood</tissue>
    </source>
</reference>
<evidence type="ECO:0000256" key="1">
    <source>
        <dbReference type="SAM" id="MobiDB-lite"/>
    </source>
</evidence>
<evidence type="ECO:0000313" key="2">
    <source>
        <dbReference type="EMBL" id="KAL0173033.1"/>
    </source>
</evidence>
<feature type="region of interest" description="Disordered" evidence="1">
    <location>
        <begin position="1"/>
        <end position="51"/>
    </location>
</feature>